<dbReference type="PANTHER" id="PTHR34584:SF1">
    <property type="entry name" value="NA(+)_H(+) ANTIPORTER SUBUNIT E1"/>
    <property type="match status" value="1"/>
</dbReference>
<evidence type="ECO:0000256" key="1">
    <source>
        <dbReference type="ARBA" id="ARBA00004651"/>
    </source>
</evidence>
<evidence type="ECO:0000313" key="8">
    <source>
        <dbReference type="EMBL" id="BAU33052.1"/>
    </source>
</evidence>
<dbReference type="EMBL" id="AP017315">
    <property type="protein sequence ID" value="BAU33052.1"/>
    <property type="molecule type" value="Genomic_DNA"/>
</dbReference>
<organism evidence="8 9">
    <name type="scientific">Microcella alkaliphila</name>
    <dbReference type="NCBI Taxonomy" id="279828"/>
    <lineage>
        <taxon>Bacteria</taxon>
        <taxon>Bacillati</taxon>
        <taxon>Actinomycetota</taxon>
        <taxon>Actinomycetes</taxon>
        <taxon>Micrococcales</taxon>
        <taxon>Microbacteriaceae</taxon>
        <taxon>Microcella</taxon>
    </lineage>
</organism>
<comment type="similarity">
    <text evidence="2">Belongs to the CPA3 antiporters (TC 2.A.63) subunit E family.</text>
</comment>
<evidence type="ECO:0000256" key="7">
    <source>
        <dbReference type="SAM" id="Phobius"/>
    </source>
</evidence>
<feature type="transmembrane region" description="Helical" evidence="7">
    <location>
        <begin position="80"/>
        <end position="106"/>
    </location>
</feature>
<sequence>MSDHGRVPSPASAPEPPAEPKRPITFLQLSPLLVALIAFWMLLWGSITPLTILTGVVIAVLVTRTLYLPRVILAPRFNPVWFVVFLAVFFGQLVTASFQVAFLAVFSRRIQRSAIVKVHLRTRSDFILTGTSIAISLVPGSVILEVDREHAILYVHVLGADSHEDVALAKANILATERRLVRALGARDEWEAVR</sequence>
<dbReference type="Pfam" id="PF01899">
    <property type="entry name" value="MNHE"/>
    <property type="match status" value="1"/>
</dbReference>
<keyword evidence="6 7" id="KW-0472">Membrane</keyword>
<accession>A0A0U5BQZ0</accession>
<keyword evidence="4 7" id="KW-0812">Transmembrane</keyword>
<dbReference type="KEGG" id="malk:MalAC0309_2209"/>
<reference evidence="8 9" key="2">
    <citation type="submission" date="2016-01" db="EMBL/GenBank/DDBJ databases">
        <title>Microcella alkaliphila JAM AC0309 whole genome shotgun sequence.</title>
        <authorList>
            <person name="Kurata A."/>
            <person name="Hirose Y."/>
            <person name="Kishimoto N."/>
            <person name="Kobayashi T."/>
        </authorList>
    </citation>
    <scope>NUCLEOTIDE SEQUENCE [LARGE SCALE GENOMIC DNA]</scope>
    <source>
        <strain evidence="8 9">JAM AC0309</strain>
    </source>
</reference>
<dbReference type="PANTHER" id="PTHR34584">
    <property type="entry name" value="NA(+)/H(+) ANTIPORTER SUBUNIT E1"/>
    <property type="match status" value="1"/>
</dbReference>
<comment type="subcellular location">
    <subcellularLocation>
        <location evidence="1">Cell membrane</location>
        <topology evidence="1">Multi-pass membrane protein</topology>
    </subcellularLocation>
</comment>
<dbReference type="OrthoDB" id="3556991at2"/>
<dbReference type="NCBIfam" id="NF006521">
    <property type="entry name" value="PRK08965.1-5"/>
    <property type="match status" value="1"/>
</dbReference>
<dbReference type="GO" id="GO:0005886">
    <property type="term" value="C:plasma membrane"/>
    <property type="evidence" value="ECO:0007669"/>
    <property type="project" value="UniProtKB-SubCell"/>
</dbReference>
<reference evidence="9" key="1">
    <citation type="submission" date="2015-12" db="EMBL/GenBank/DDBJ databases">
        <authorList>
            <person name="Shamseldin A."/>
            <person name="Moawad H."/>
            <person name="Abd El-Rahim W.M."/>
            <person name="Sadowsky M.J."/>
        </authorList>
    </citation>
    <scope>NUCLEOTIDE SEQUENCE [LARGE SCALE GENOMIC DNA]</scope>
    <source>
        <strain evidence="9">JAM AC0309</strain>
    </source>
</reference>
<evidence type="ECO:0000256" key="4">
    <source>
        <dbReference type="ARBA" id="ARBA00022692"/>
    </source>
</evidence>
<name>A0A0U5BQZ0_9MICO</name>
<proteinExistence type="inferred from homology"/>
<dbReference type="AlphaFoldDB" id="A0A0U5BQZ0"/>
<dbReference type="InterPro" id="IPR002758">
    <property type="entry name" value="Cation_antiport_E"/>
</dbReference>
<gene>
    <name evidence="8" type="ORF">MalAC0309_2209</name>
</gene>
<keyword evidence="3" id="KW-1003">Cell membrane</keyword>
<dbReference type="Proteomes" id="UP000218965">
    <property type="component" value="Chromosome"/>
</dbReference>
<dbReference type="RefSeq" id="WP_096422637.1">
    <property type="nucleotide sequence ID" value="NZ_AP017315.1"/>
</dbReference>
<evidence type="ECO:0000313" key="9">
    <source>
        <dbReference type="Proteomes" id="UP000218965"/>
    </source>
</evidence>
<evidence type="ECO:0000256" key="2">
    <source>
        <dbReference type="ARBA" id="ARBA00006228"/>
    </source>
</evidence>
<dbReference type="GO" id="GO:0008324">
    <property type="term" value="F:monoatomic cation transmembrane transporter activity"/>
    <property type="evidence" value="ECO:0007669"/>
    <property type="project" value="InterPro"/>
</dbReference>
<evidence type="ECO:0000256" key="3">
    <source>
        <dbReference type="ARBA" id="ARBA00022475"/>
    </source>
</evidence>
<protein>
    <submittedName>
        <fullName evidence="8">Na(+) H(+) antiporter subunit E</fullName>
    </submittedName>
</protein>
<evidence type="ECO:0000256" key="5">
    <source>
        <dbReference type="ARBA" id="ARBA00022989"/>
    </source>
</evidence>
<keyword evidence="5 7" id="KW-1133">Transmembrane helix</keyword>
<evidence type="ECO:0000256" key="6">
    <source>
        <dbReference type="ARBA" id="ARBA00023136"/>
    </source>
</evidence>